<dbReference type="EMBL" id="MU854636">
    <property type="protein sequence ID" value="KAK4032197.1"/>
    <property type="molecule type" value="Genomic_DNA"/>
</dbReference>
<dbReference type="GO" id="GO:0003677">
    <property type="term" value="F:DNA binding"/>
    <property type="evidence" value="ECO:0007669"/>
    <property type="project" value="UniProtKB-KW"/>
</dbReference>
<comment type="subcellular location">
    <subcellularLocation>
        <location evidence="1">Nucleus</location>
    </subcellularLocation>
</comment>
<dbReference type="PANTHER" id="PTHR37534:SF46">
    <property type="entry name" value="ZN(II)2CYS6 TRANSCRIPTION FACTOR (EUROFUNG)"/>
    <property type="match status" value="1"/>
</dbReference>
<keyword evidence="2" id="KW-0862">Zinc</keyword>
<gene>
    <name evidence="7" type="ORF">C8A01DRAFT_20704</name>
</gene>
<proteinExistence type="predicted"/>
<comment type="caution">
    <text evidence="7">The sequence shown here is derived from an EMBL/GenBank/DDBJ whole genome shotgun (WGS) entry which is preliminary data.</text>
</comment>
<dbReference type="AlphaFoldDB" id="A0AAN6P7E4"/>
<evidence type="ECO:0000313" key="8">
    <source>
        <dbReference type="Proteomes" id="UP001303115"/>
    </source>
</evidence>
<dbReference type="PANTHER" id="PTHR37534">
    <property type="entry name" value="TRANSCRIPTIONAL ACTIVATOR PROTEIN UGA3"/>
    <property type="match status" value="1"/>
</dbReference>
<evidence type="ECO:0000256" key="6">
    <source>
        <dbReference type="ARBA" id="ARBA00023242"/>
    </source>
</evidence>
<dbReference type="GO" id="GO:0005634">
    <property type="term" value="C:nucleus"/>
    <property type="evidence" value="ECO:0007669"/>
    <property type="project" value="UniProtKB-SubCell"/>
</dbReference>
<evidence type="ECO:0000256" key="2">
    <source>
        <dbReference type="ARBA" id="ARBA00022833"/>
    </source>
</evidence>
<evidence type="ECO:0000256" key="5">
    <source>
        <dbReference type="ARBA" id="ARBA00023163"/>
    </source>
</evidence>
<dbReference type="InterPro" id="IPR021858">
    <property type="entry name" value="Fun_TF"/>
</dbReference>
<organism evidence="7 8">
    <name type="scientific">Parachaetomium inaequale</name>
    <dbReference type="NCBI Taxonomy" id="2588326"/>
    <lineage>
        <taxon>Eukaryota</taxon>
        <taxon>Fungi</taxon>
        <taxon>Dikarya</taxon>
        <taxon>Ascomycota</taxon>
        <taxon>Pezizomycotina</taxon>
        <taxon>Sordariomycetes</taxon>
        <taxon>Sordariomycetidae</taxon>
        <taxon>Sordariales</taxon>
        <taxon>Chaetomiaceae</taxon>
        <taxon>Parachaetomium</taxon>
    </lineage>
</organism>
<name>A0AAN6P7E4_9PEZI</name>
<feature type="non-terminal residue" evidence="7">
    <location>
        <position position="1"/>
    </location>
</feature>
<reference evidence="8" key="1">
    <citation type="journal article" date="2023" name="Mol. Phylogenet. Evol.">
        <title>Genome-scale phylogeny and comparative genomics of the fungal order Sordariales.</title>
        <authorList>
            <person name="Hensen N."/>
            <person name="Bonometti L."/>
            <person name="Westerberg I."/>
            <person name="Brannstrom I.O."/>
            <person name="Guillou S."/>
            <person name="Cros-Aarteil S."/>
            <person name="Calhoun S."/>
            <person name="Haridas S."/>
            <person name="Kuo A."/>
            <person name="Mondo S."/>
            <person name="Pangilinan J."/>
            <person name="Riley R."/>
            <person name="LaButti K."/>
            <person name="Andreopoulos B."/>
            <person name="Lipzen A."/>
            <person name="Chen C."/>
            <person name="Yan M."/>
            <person name="Daum C."/>
            <person name="Ng V."/>
            <person name="Clum A."/>
            <person name="Steindorff A."/>
            <person name="Ohm R.A."/>
            <person name="Martin F."/>
            <person name="Silar P."/>
            <person name="Natvig D.O."/>
            <person name="Lalanne C."/>
            <person name="Gautier V."/>
            <person name="Ament-Velasquez S.L."/>
            <person name="Kruys A."/>
            <person name="Hutchinson M.I."/>
            <person name="Powell A.J."/>
            <person name="Barry K."/>
            <person name="Miller A.N."/>
            <person name="Grigoriev I.V."/>
            <person name="Debuchy R."/>
            <person name="Gladieux P."/>
            <person name="Hiltunen Thoren M."/>
            <person name="Johannesson H."/>
        </authorList>
    </citation>
    <scope>NUCLEOTIDE SEQUENCE [LARGE SCALE GENOMIC DNA]</scope>
    <source>
        <strain evidence="8">CBS 284.82</strain>
    </source>
</reference>
<keyword evidence="3" id="KW-0805">Transcription regulation</keyword>
<evidence type="ECO:0000256" key="3">
    <source>
        <dbReference type="ARBA" id="ARBA00023015"/>
    </source>
</evidence>
<accession>A0AAN6P7E4</accession>
<protein>
    <submittedName>
        <fullName evidence="7">Fungal-specific transcription factor domain-containing protein</fullName>
    </submittedName>
</protein>
<evidence type="ECO:0000256" key="1">
    <source>
        <dbReference type="ARBA" id="ARBA00004123"/>
    </source>
</evidence>
<dbReference type="Pfam" id="PF11951">
    <property type="entry name" value="Fungal_trans_2"/>
    <property type="match status" value="2"/>
</dbReference>
<keyword evidence="4" id="KW-0238">DNA-binding</keyword>
<evidence type="ECO:0000256" key="4">
    <source>
        <dbReference type="ARBA" id="ARBA00023125"/>
    </source>
</evidence>
<keyword evidence="5" id="KW-0804">Transcription</keyword>
<dbReference type="Proteomes" id="UP001303115">
    <property type="component" value="Unassembled WGS sequence"/>
</dbReference>
<keyword evidence="6" id="KW-0539">Nucleus</keyword>
<evidence type="ECO:0000313" key="7">
    <source>
        <dbReference type="EMBL" id="KAK4032197.1"/>
    </source>
</evidence>
<sequence length="394" mass="44749">TFLPGNYWCDQVASIATKNDCARHALLAFATAYVLDFQPTEEMRLRANHHYATAVRLLNAALENQDTYCPGKEDGIIVNWESRRPRGQEPLWRAGARATRLILDYSDPGYRYWRPQNVQSSLARVGNANWIAYTDICAQPVTPLSEESTQSLFPWLLEGSKHDVHKIQGVTGVCSKLLHMFSQITHLAALLQKDAESTVVPIAAVKLKDRLHNLWQWSDLSLGHASADELLASCVLDENGQVNDSIKVTELSAHAWVPAAEIYLHCRVYRKPRSHPHVVRSLKVMIQCIERLPCTGRLFTSQSPFSPVFLMAIVSCKPEERKVSRDRFEVVLSGAQCRSSVPPVWTAIQRLWEWLDHDLVEDLYDEDQPIGQRRAWWEEMVEKLVEDSGVLSLV</sequence>
<keyword evidence="8" id="KW-1185">Reference proteome</keyword>